<keyword evidence="2" id="KW-0902">Two-component regulatory system</keyword>
<dbReference type="OrthoDB" id="5292887at2"/>
<evidence type="ECO:0000259" key="9">
    <source>
        <dbReference type="PROSITE" id="PS51755"/>
    </source>
</evidence>
<keyword evidence="11" id="KW-1185">Reference proteome</keyword>
<dbReference type="InterPro" id="IPR039420">
    <property type="entry name" value="WalR-like"/>
</dbReference>
<dbReference type="CDD" id="cd00156">
    <property type="entry name" value="REC"/>
    <property type="match status" value="1"/>
</dbReference>
<dbReference type="AlphaFoldDB" id="A0A429YX58"/>
<comment type="caution">
    <text evidence="10">The sequence shown here is derived from an EMBL/GenBank/DDBJ whole genome shotgun (WGS) entry which is preliminary data.</text>
</comment>
<dbReference type="PROSITE" id="PS50110">
    <property type="entry name" value="RESPONSE_REGULATORY"/>
    <property type="match status" value="1"/>
</dbReference>
<keyword evidence="3" id="KW-0805">Transcription regulation</keyword>
<dbReference type="InterPro" id="IPR011006">
    <property type="entry name" value="CheY-like_superfamily"/>
</dbReference>
<evidence type="ECO:0000256" key="3">
    <source>
        <dbReference type="ARBA" id="ARBA00023015"/>
    </source>
</evidence>
<reference evidence="10 11" key="1">
    <citation type="submission" date="2018-12" db="EMBL/GenBank/DDBJ databases">
        <title>Mesorhizobium carbonis sp. nov., isolated from coal mine water.</title>
        <authorList>
            <person name="Xin W."/>
            <person name="Xu Z."/>
            <person name="Xiang F."/>
            <person name="Zhang J."/>
            <person name="Xi L."/>
            <person name="Liu J."/>
        </authorList>
    </citation>
    <scope>NUCLEOTIDE SEQUENCE [LARGE SCALE GENOMIC DNA]</scope>
    <source>
        <strain evidence="10 11">B2.3</strain>
    </source>
</reference>
<sequence>MDIVVIEDNDSLRRAIARSLSDVGYRVSAFSCAEEFIEDPQSNDPNMLLIDVNLPGESGLSLTARMRRLQPRIGIIILSGRAKPADRRDGYEMGADIYLTKPVDPEELNAAVRALLRRVALPREPELEFGIDLKARRLHGPAGKVMLTGAETAVLAALARAPDRRLEAWQIAEVLGSDGAVASRNTVNVTIFRINQKIMETGADERCIRAIRNWGYSLSIQIGIAG</sequence>
<evidence type="ECO:0000256" key="5">
    <source>
        <dbReference type="ARBA" id="ARBA00023163"/>
    </source>
</evidence>
<feature type="modified residue" description="4-aspartylphosphate" evidence="6">
    <location>
        <position position="51"/>
    </location>
</feature>
<dbReference type="GO" id="GO:0005829">
    <property type="term" value="C:cytosol"/>
    <property type="evidence" value="ECO:0007669"/>
    <property type="project" value="TreeGrafter"/>
</dbReference>
<dbReference type="RefSeq" id="WP_126700343.1">
    <property type="nucleotide sequence ID" value="NZ_RWKW01000043.1"/>
</dbReference>
<dbReference type="GO" id="GO:0006355">
    <property type="term" value="P:regulation of DNA-templated transcription"/>
    <property type="evidence" value="ECO:0007669"/>
    <property type="project" value="InterPro"/>
</dbReference>
<name>A0A429YX58_9HYPH</name>
<dbReference type="PANTHER" id="PTHR48111:SF1">
    <property type="entry name" value="TWO-COMPONENT RESPONSE REGULATOR ORR33"/>
    <property type="match status" value="1"/>
</dbReference>
<gene>
    <name evidence="10" type="ORF">EJC49_12905</name>
</gene>
<dbReference type="SUPFAM" id="SSF46894">
    <property type="entry name" value="C-terminal effector domain of the bipartite response regulators"/>
    <property type="match status" value="1"/>
</dbReference>
<dbReference type="CDD" id="cd00383">
    <property type="entry name" value="trans_reg_C"/>
    <property type="match status" value="1"/>
</dbReference>
<protein>
    <submittedName>
        <fullName evidence="10">Response regulator transcription factor</fullName>
    </submittedName>
</protein>
<dbReference type="Proteomes" id="UP000278398">
    <property type="component" value="Unassembled WGS sequence"/>
</dbReference>
<dbReference type="EMBL" id="RWKW01000043">
    <property type="protein sequence ID" value="RST86055.1"/>
    <property type="molecule type" value="Genomic_DNA"/>
</dbReference>
<dbReference type="InterPro" id="IPR001789">
    <property type="entry name" value="Sig_transdc_resp-reg_receiver"/>
</dbReference>
<evidence type="ECO:0000256" key="1">
    <source>
        <dbReference type="ARBA" id="ARBA00022553"/>
    </source>
</evidence>
<evidence type="ECO:0000256" key="4">
    <source>
        <dbReference type="ARBA" id="ARBA00023125"/>
    </source>
</evidence>
<dbReference type="GO" id="GO:0000976">
    <property type="term" value="F:transcription cis-regulatory region binding"/>
    <property type="evidence" value="ECO:0007669"/>
    <property type="project" value="TreeGrafter"/>
</dbReference>
<dbReference type="SMART" id="SM00448">
    <property type="entry name" value="REC"/>
    <property type="match status" value="1"/>
</dbReference>
<accession>A0A429YX58</accession>
<organism evidence="10 11">
    <name type="scientific">Aquibium carbonis</name>
    <dbReference type="NCBI Taxonomy" id="2495581"/>
    <lineage>
        <taxon>Bacteria</taxon>
        <taxon>Pseudomonadati</taxon>
        <taxon>Pseudomonadota</taxon>
        <taxon>Alphaproteobacteria</taxon>
        <taxon>Hyphomicrobiales</taxon>
        <taxon>Phyllobacteriaceae</taxon>
        <taxon>Aquibium</taxon>
    </lineage>
</organism>
<dbReference type="Gene3D" id="3.40.50.2300">
    <property type="match status" value="1"/>
</dbReference>
<feature type="domain" description="OmpR/PhoB-type" evidence="9">
    <location>
        <begin position="118"/>
        <end position="220"/>
    </location>
</feature>
<dbReference type="Pfam" id="PF00486">
    <property type="entry name" value="Trans_reg_C"/>
    <property type="match status" value="1"/>
</dbReference>
<feature type="DNA-binding region" description="OmpR/PhoB-type" evidence="7">
    <location>
        <begin position="118"/>
        <end position="220"/>
    </location>
</feature>
<dbReference type="SUPFAM" id="SSF52172">
    <property type="entry name" value="CheY-like"/>
    <property type="match status" value="1"/>
</dbReference>
<evidence type="ECO:0000313" key="10">
    <source>
        <dbReference type="EMBL" id="RST86055.1"/>
    </source>
</evidence>
<dbReference type="PROSITE" id="PS51755">
    <property type="entry name" value="OMPR_PHOB"/>
    <property type="match status" value="1"/>
</dbReference>
<evidence type="ECO:0000256" key="7">
    <source>
        <dbReference type="PROSITE-ProRule" id="PRU01091"/>
    </source>
</evidence>
<evidence type="ECO:0000256" key="6">
    <source>
        <dbReference type="PROSITE-ProRule" id="PRU00169"/>
    </source>
</evidence>
<dbReference type="PANTHER" id="PTHR48111">
    <property type="entry name" value="REGULATOR OF RPOS"/>
    <property type="match status" value="1"/>
</dbReference>
<dbReference type="Gene3D" id="1.10.10.10">
    <property type="entry name" value="Winged helix-like DNA-binding domain superfamily/Winged helix DNA-binding domain"/>
    <property type="match status" value="1"/>
</dbReference>
<keyword evidence="1 6" id="KW-0597">Phosphoprotein</keyword>
<dbReference type="InterPro" id="IPR036388">
    <property type="entry name" value="WH-like_DNA-bd_sf"/>
</dbReference>
<dbReference type="Pfam" id="PF00072">
    <property type="entry name" value="Response_reg"/>
    <property type="match status" value="1"/>
</dbReference>
<evidence type="ECO:0000259" key="8">
    <source>
        <dbReference type="PROSITE" id="PS50110"/>
    </source>
</evidence>
<keyword evidence="4 7" id="KW-0238">DNA-binding</keyword>
<dbReference type="GO" id="GO:0032993">
    <property type="term" value="C:protein-DNA complex"/>
    <property type="evidence" value="ECO:0007669"/>
    <property type="project" value="TreeGrafter"/>
</dbReference>
<keyword evidence="5" id="KW-0804">Transcription</keyword>
<evidence type="ECO:0000313" key="11">
    <source>
        <dbReference type="Proteomes" id="UP000278398"/>
    </source>
</evidence>
<dbReference type="GO" id="GO:0000156">
    <property type="term" value="F:phosphorelay response regulator activity"/>
    <property type="evidence" value="ECO:0007669"/>
    <property type="project" value="TreeGrafter"/>
</dbReference>
<dbReference type="InterPro" id="IPR016032">
    <property type="entry name" value="Sig_transdc_resp-reg_C-effctor"/>
</dbReference>
<dbReference type="SMART" id="SM00862">
    <property type="entry name" value="Trans_reg_C"/>
    <property type="match status" value="1"/>
</dbReference>
<evidence type="ECO:0000256" key="2">
    <source>
        <dbReference type="ARBA" id="ARBA00023012"/>
    </source>
</evidence>
<dbReference type="InterPro" id="IPR001867">
    <property type="entry name" value="OmpR/PhoB-type_DNA-bd"/>
</dbReference>
<proteinExistence type="predicted"/>
<feature type="domain" description="Response regulatory" evidence="8">
    <location>
        <begin position="2"/>
        <end position="116"/>
    </location>
</feature>